<protein>
    <submittedName>
        <fullName evidence="1">9100_t:CDS:1</fullName>
    </submittedName>
</protein>
<dbReference type="Proteomes" id="UP000789860">
    <property type="component" value="Unassembled WGS sequence"/>
</dbReference>
<comment type="caution">
    <text evidence="1">The sequence shown here is derived from an EMBL/GenBank/DDBJ whole genome shotgun (WGS) entry which is preliminary data.</text>
</comment>
<accession>A0ACA9MYI0</accession>
<evidence type="ECO:0000313" key="1">
    <source>
        <dbReference type="EMBL" id="CAG8616784.1"/>
    </source>
</evidence>
<name>A0ACA9MYI0_9GLOM</name>
<proteinExistence type="predicted"/>
<sequence>MSYVIENTNNMITSESRLKTISNRKCILCVDDNFIDLKITQKKVERLGYSTLLANTGQEAINILQSEFESLNFNKSNPYVLEDKMKPFNISLVLMDCMMPEMSGFDASIAIRSMNSQISNIPIVALTSSETKETFIKCIESGMNACLVKPLKTKQFSEILTQWDRNNIF</sequence>
<reference evidence="1" key="1">
    <citation type="submission" date="2021-06" db="EMBL/GenBank/DDBJ databases">
        <authorList>
            <person name="Kallberg Y."/>
            <person name="Tangrot J."/>
            <person name="Rosling A."/>
        </authorList>
    </citation>
    <scope>NUCLEOTIDE SEQUENCE</scope>
    <source>
        <strain evidence="1">AU212A</strain>
    </source>
</reference>
<keyword evidence="2" id="KW-1185">Reference proteome</keyword>
<organism evidence="1 2">
    <name type="scientific">Scutellospora calospora</name>
    <dbReference type="NCBI Taxonomy" id="85575"/>
    <lineage>
        <taxon>Eukaryota</taxon>
        <taxon>Fungi</taxon>
        <taxon>Fungi incertae sedis</taxon>
        <taxon>Mucoromycota</taxon>
        <taxon>Glomeromycotina</taxon>
        <taxon>Glomeromycetes</taxon>
        <taxon>Diversisporales</taxon>
        <taxon>Gigasporaceae</taxon>
        <taxon>Scutellospora</taxon>
    </lineage>
</organism>
<gene>
    <name evidence="1" type="ORF">SCALOS_LOCUS7504</name>
</gene>
<dbReference type="EMBL" id="CAJVPM010016893">
    <property type="protein sequence ID" value="CAG8616784.1"/>
    <property type="molecule type" value="Genomic_DNA"/>
</dbReference>
<evidence type="ECO:0000313" key="2">
    <source>
        <dbReference type="Proteomes" id="UP000789860"/>
    </source>
</evidence>